<evidence type="ECO:0000256" key="1">
    <source>
        <dbReference type="SAM" id="MobiDB-lite"/>
    </source>
</evidence>
<protein>
    <submittedName>
        <fullName evidence="2">Uncharacterized protein</fullName>
    </submittedName>
</protein>
<evidence type="ECO:0000313" key="3">
    <source>
        <dbReference type="Proteomes" id="UP000037136"/>
    </source>
</evidence>
<dbReference type="AlphaFoldDB" id="A0A2A9P5X8"/>
<comment type="caution">
    <text evidence="2">The sequence shown here is derived from an EMBL/GenBank/DDBJ whole genome shotgun (WGS) entry which is preliminary data.</text>
</comment>
<proteinExistence type="predicted"/>
<keyword evidence="3" id="KW-1185">Reference proteome</keyword>
<feature type="region of interest" description="Disordered" evidence="1">
    <location>
        <begin position="1"/>
        <end position="25"/>
    </location>
</feature>
<reference evidence="2 3" key="2">
    <citation type="journal article" date="2017" name="Sci. Rep.">
        <title>Ant-infecting Ophiocordyceps genomes reveal a high diversity of potential behavioral manipulation genes and a possible major role for enterotoxins.</title>
        <authorList>
            <person name="de Bekker C."/>
            <person name="Ohm R.A."/>
            <person name="Evans H.C."/>
            <person name="Brachmann A."/>
            <person name="Hughes D.P."/>
        </authorList>
    </citation>
    <scope>NUCLEOTIDE SEQUENCE [LARGE SCALE GENOMIC DNA]</scope>
    <source>
        <strain evidence="2 3">SC16a</strain>
    </source>
</reference>
<reference evidence="2 3" key="1">
    <citation type="journal article" date="2015" name="BMC Genomics">
        <title>Gene expression during zombie ant biting behavior reflects the complexity underlying fungal parasitic behavioral manipulation.</title>
        <authorList>
            <person name="de Bekker C."/>
            <person name="Ohm R.A."/>
            <person name="Loreto R.G."/>
            <person name="Sebastian A."/>
            <person name="Albert I."/>
            <person name="Merrow M."/>
            <person name="Brachmann A."/>
            <person name="Hughes D.P."/>
        </authorList>
    </citation>
    <scope>NUCLEOTIDE SEQUENCE [LARGE SCALE GENOMIC DNA]</scope>
    <source>
        <strain evidence="2 3">SC16a</strain>
    </source>
</reference>
<dbReference type="EMBL" id="LAZP02000619">
    <property type="protein sequence ID" value="PFH56270.1"/>
    <property type="molecule type" value="Genomic_DNA"/>
</dbReference>
<organism evidence="2 3">
    <name type="scientific">Ophiocordyceps unilateralis</name>
    <name type="common">Zombie-ant fungus</name>
    <name type="synonym">Torrubia unilateralis</name>
    <dbReference type="NCBI Taxonomy" id="268505"/>
    <lineage>
        <taxon>Eukaryota</taxon>
        <taxon>Fungi</taxon>
        <taxon>Dikarya</taxon>
        <taxon>Ascomycota</taxon>
        <taxon>Pezizomycotina</taxon>
        <taxon>Sordariomycetes</taxon>
        <taxon>Hypocreomycetidae</taxon>
        <taxon>Hypocreales</taxon>
        <taxon>Ophiocordycipitaceae</taxon>
        <taxon>Ophiocordyceps</taxon>
    </lineage>
</organism>
<dbReference type="Proteomes" id="UP000037136">
    <property type="component" value="Unassembled WGS sequence"/>
</dbReference>
<sequence>MSPSRRRGWASAVNSTASAAPPCRSVASSSPIFLRSSVFVPDIRVVDCLADEASTASPAYRTHSSLASPYSTDTTGWVVPIRVLRRSRSQRRHPGPISQETEDSIFYVDVKTARNKLLALARKPVPGEALGS</sequence>
<name>A0A2A9P5X8_OPHUN</name>
<gene>
    <name evidence="2" type="ORF">XA68_16791</name>
</gene>
<evidence type="ECO:0000313" key="2">
    <source>
        <dbReference type="EMBL" id="PFH56270.1"/>
    </source>
</evidence>
<accession>A0A2A9P5X8</accession>